<feature type="binding site" evidence="11">
    <location>
        <begin position="177"/>
        <end position="181"/>
    </location>
    <ligand>
        <name>4-amino-2-methyl-5-(diphosphooxymethyl)pyrimidine</name>
        <dbReference type="ChEBI" id="CHEBI:57841"/>
    </ligand>
</feature>
<feature type="binding site" evidence="11">
    <location>
        <position position="277"/>
    </location>
    <ligand>
        <name>4-amino-2-methyl-5-(diphosphooxymethyl)pyrimidine</name>
        <dbReference type="ChEBI" id="CHEBI:57841"/>
    </ligand>
</feature>
<feature type="domain" description="ThiD2" evidence="15">
    <location>
        <begin position="17"/>
        <end position="135"/>
    </location>
</feature>
<dbReference type="EC" id="2.5.1.3" evidence="11"/>
<evidence type="ECO:0000256" key="12">
    <source>
        <dbReference type="RuleBase" id="RU003826"/>
    </source>
</evidence>
<dbReference type="AlphaFoldDB" id="A0A2T1D5Z5"/>
<dbReference type="PIRSF" id="PIRSF000512">
    <property type="entry name" value="TMP_PPase_Cyanobac_prd"/>
    <property type="match status" value="1"/>
</dbReference>
<evidence type="ECO:0000256" key="3">
    <source>
        <dbReference type="ARBA" id="ARBA00022679"/>
    </source>
</evidence>
<feature type="domain" description="Thiamine phosphate synthase/TenI" evidence="14">
    <location>
        <begin position="151"/>
        <end position="327"/>
    </location>
</feature>
<reference evidence="16 17" key="2">
    <citation type="submission" date="2018-03" db="EMBL/GenBank/DDBJ databases">
        <title>The ancient ancestry and fast evolution of plastids.</title>
        <authorList>
            <person name="Moore K.R."/>
            <person name="Magnabosco C."/>
            <person name="Momper L."/>
            <person name="Gold D.A."/>
            <person name="Bosak T."/>
            <person name="Fournier G.P."/>
        </authorList>
    </citation>
    <scope>NUCLEOTIDE SEQUENCE [LARGE SCALE GENOMIC DNA]</scope>
    <source>
        <strain evidence="16 17">ULC007</strain>
    </source>
</reference>
<gene>
    <name evidence="11" type="primary">thiE</name>
    <name evidence="16" type="ORF">C7B65_23030</name>
</gene>
<dbReference type="GO" id="GO:0009228">
    <property type="term" value="P:thiamine biosynthetic process"/>
    <property type="evidence" value="ECO:0007669"/>
    <property type="project" value="UniProtKB-KW"/>
</dbReference>
<feature type="binding site" evidence="11">
    <location>
        <position position="229"/>
    </location>
    <ligand>
        <name>Mg(2+)</name>
        <dbReference type="ChEBI" id="CHEBI:18420"/>
    </ligand>
</feature>
<dbReference type="EMBL" id="PVWG01000050">
    <property type="protein sequence ID" value="PSB15933.1"/>
    <property type="molecule type" value="Genomic_DNA"/>
</dbReference>
<feature type="binding site" evidence="11">
    <location>
        <position position="209"/>
    </location>
    <ligand>
        <name>4-amino-2-methyl-5-(diphosphooxymethyl)pyrimidine</name>
        <dbReference type="ChEBI" id="CHEBI:57841"/>
    </ligand>
</feature>
<dbReference type="PANTHER" id="PTHR20857">
    <property type="entry name" value="THIAMINE-PHOSPHATE PYROPHOSPHORYLASE"/>
    <property type="match status" value="1"/>
</dbReference>
<dbReference type="RefSeq" id="WP_106254145.1">
    <property type="nucleotide sequence ID" value="NZ_PVWG01000050.1"/>
</dbReference>
<evidence type="ECO:0000256" key="8">
    <source>
        <dbReference type="ARBA" id="ARBA00047851"/>
    </source>
</evidence>
<feature type="binding site" evidence="11">
    <location>
        <position position="210"/>
    </location>
    <ligand>
        <name>Mg(2+)</name>
        <dbReference type="ChEBI" id="CHEBI:18420"/>
    </ligand>
</feature>
<dbReference type="Proteomes" id="UP000238634">
    <property type="component" value="Unassembled WGS sequence"/>
</dbReference>
<keyword evidence="17" id="KW-1185">Reference proteome</keyword>
<dbReference type="InterPro" id="IPR013785">
    <property type="entry name" value="Aldolase_TIM"/>
</dbReference>
<dbReference type="HAMAP" id="MF_01327">
    <property type="entry name" value="TMP_synthase_cyanobact"/>
    <property type="match status" value="1"/>
</dbReference>
<dbReference type="GO" id="GO:0009229">
    <property type="term" value="P:thiamine diphosphate biosynthetic process"/>
    <property type="evidence" value="ECO:0007669"/>
    <property type="project" value="UniProtKB-UniRule"/>
</dbReference>
<reference evidence="16 17" key="1">
    <citation type="submission" date="2018-02" db="EMBL/GenBank/DDBJ databases">
        <authorList>
            <person name="Cohen D.B."/>
            <person name="Kent A.D."/>
        </authorList>
    </citation>
    <scope>NUCLEOTIDE SEQUENCE [LARGE SCALE GENOMIC DNA]</scope>
    <source>
        <strain evidence="16 17">ULC007</strain>
    </source>
</reference>
<dbReference type="UniPathway" id="UPA00060">
    <property type="reaction ID" value="UER00141"/>
</dbReference>
<evidence type="ECO:0000256" key="1">
    <source>
        <dbReference type="ARBA" id="ARBA00003814"/>
    </source>
</evidence>
<feature type="binding site" evidence="11">
    <location>
        <position position="248"/>
    </location>
    <ligand>
        <name>4-amino-2-methyl-5-(diphosphooxymethyl)pyrimidine</name>
        <dbReference type="ChEBI" id="CHEBI:57841"/>
    </ligand>
</feature>
<evidence type="ECO:0000313" key="17">
    <source>
        <dbReference type="Proteomes" id="UP000238634"/>
    </source>
</evidence>
<name>A0A2T1D5Z5_9CYAN</name>
<feature type="region of interest" description="Unknown" evidence="11">
    <location>
        <begin position="1"/>
        <end position="129"/>
    </location>
</feature>
<comment type="function">
    <text evidence="1 11">Condenses 4-methyl-5-(beta-hydroxyethyl)thiazole monophosphate (THZ-P) and 2-methyl-4-amino-5-hydroxymethyl pyrimidine pyrophosphate (HMP-PP) to form thiamine monophosphate (TMP).</text>
</comment>
<dbReference type="PANTHER" id="PTHR20857:SF15">
    <property type="entry name" value="THIAMINE-PHOSPHATE SYNTHASE"/>
    <property type="match status" value="1"/>
</dbReference>
<dbReference type="InterPro" id="IPR036206">
    <property type="entry name" value="ThiamineP_synth_sf"/>
</dbReference>
<dbReference type="GO" id="GO:0000287">
    <property type="term" value="F:magnesium ion binding"/>
    <property type="evidence" value="ECO:0007669"/>
    <property type="project" value="UniProtKB-UniRule"/>
</dbReference>
<evidence type="ECO:0000259" key="15">
    <source>
        <dbReference type="Pfam" id="PF17792"/>
    </source>
</evidence>
<comment type="pathway">
    <text evidence="2 11 13">Cofactor biosynthesis; thiamine diphosphate biosynthesis; thiamine phosphate from 4-amino-2-methyl-5-diphosphomethylpyrimidine and 4-methyl-5-(2-phosphoethyl)-thiazole: step 1/1.</text>
</comment>
<feature type="binding site" evidence="11">
    <location>
        <position position="304"/>
    </location>
    <ligand>
        <name>2-[(2R,5Z)-2-carboxy-4-methylthiazol-5(2H)-ylidene]ethyl phosphate</name>
        <dbReference type="ChEBI" id="CHEBI:62899"/>
    </ligand>
</feature>
<dbReference type="NCBIfam" id="NF002727">
    <property type="entry name" value="PRK02615.1"/>
    <property type="match status" value="1"/>
</dbReference>
<dbReference type="SUPFAM" id="SSF51391">
    <property type="entry name" value="Thiamin phosphate synthase"/>
    <property type="match status" value="1"/>
</dbReference>
<keyword evidence="5 11" id="KW-0460">Magnesium</keyword>
<dbReference type="FunFam" id="3.20.20.70:FF:000178">
    <property type="entry name" value="Thiamine-phosphate synthase"/>
    <property type="match status" value="1"/>
</dbReference>
<evidence type="ECO:0000256" key="2">
    <source>
        <dbReference type="ARBA" id="ARBA00005165"/>
    </source>
</evidence>
<evidence type="ECO:0000256" key="10">
    <source>
        <dbReference type="ARBA" id="ARBA00061123"/>
    </source>
</evidence>
<keyword evidence="3 11" id="KW-0808">Transferase</keyword>
<evidence type="ECO:0000259" key="14">
    <source>
        <dbReference type="Pfam" id="PF02581"/>
    </source>
</evidence>
<dbReference type="NCBIfam" id="TIGR00693">
    <property type="entry name" value="thiE"/>
    <property type="match status" value="1"/>
</dbReference>
<dbReference type="InterPro" id="IPR041397">
    <property type="entry name" value="ThiD2"/>
</dbReference>
<evidence type="ECO:0000256" key="6">
    <source>
        <dbReference type="ARBA" id="ARBA00022977"/>
    </source>
</evidence>
<comment type="catalytic activity">
    <reaction evidence="9 11 12">
        <text>2-[(2R,5Z)-2-carboxy-4-methylthiazol-5(2H)-ylidene]ethyl phosphate + 4-amino-2-methyl-5-(diphosphooxymethyl)pyrimidine + 2 H(+) = thiamine phosphate + CO2 + diphosphate</text>
        <dbReference type="Rhea" id="RHEA:47844"/>
        <dbReference type="ChEBI" id="CHEBI:15378"/>
        <dbReference type="ChEBI" id="CHEBI:16526"/>
        <dbReference type="ChEBI" id="CHEBI:33019"/>
        <dbReference type="ChEBI" id="CHEBI:37575"/>
        <dbReference type="ChEBI" id="CHEBI:57841"/>
        <dbReference type="ChEBI" id="CHEBI:62899"/>
        <dbReference type="EC" id="2.5.1.3"/>
    </reaction>
</comment>
<keyword evidence="4 11" id="KW-0479">Metal-binding</keyword>
<evidence type="ECO:0000313" key="16">
    <source>
        <dbReference type="EMBL" id="PSB15933.1"/>
    </source>
</evidence>
<dbReference type="Gene3D" id="3.20.20.70">
    <property type="entry name" value="Aldolase class I"/>
    <property type="match status" value="1"/>
</dbReference>
<feature type="binding site" evidence="11">
    <location>
        <begin position="274"/>
        <end position="276"/>
    </location>
    <ligand>
        <name>2-[(2R,5Z)-2-carboxy-4-methylthiazol-5(2H)-ylidene]ethyl phosphate</name>
        <dbReference type="ChEBI" id="CHEBI:62899"/>
    </ligand>
</feature>
<dbReference type="GO" id="GO:0004789">
    <property type="term" value="F:thiamine-phosphate diphosphorylase activity"/>
    <property type="evidence" value="ECO:0007669"/>
    <property type="project" value="UniProtKB-UniRule"/>
</dbReference>
<comment type="similarity">
    <text evidence="10 11 12">Belongs to the thiamine-phosphate synthase family.</text>
</comment>
<sequence>MGNTHSRSQFAQPALYRILDANLDRTREGIRVVEEWCRFGLNNAQLTERCKYLRQELAKWHTPELRAARNTPGDLGTELTHPQEETRDSIEQVLQVNFCRIEEALRVLEEYGKVYSTEMAAAVKQMRYQVYTLESSLMAYQRHQKLKQASLYLVTSPSETLFNTIEAALQGGLAIVQYRDKETDDLTRLSNARKLQQLCQDYGALFIVNDRIDLALAVDADGVHLGQQDMPLESARQLLGPQRLIGRSTTNPSELDRAIREGADYVGVGPVYETPTKEGKVAAGVEYVQYAAEHCPMPWFAIGGIDTTNVQEVLSAGAQRISVVRAIMQADQPTLATQYFLAQLNQKQTLRGSRKVLSNGHPVTEELWS</sequence>
<dbReference type="Pfam" id="PF02581">
    <property type="entry name" value="TMP-TENI"/>
    <property type="match status" value="1"/>
</dbReference>
<comment type="caution">
    <text evidence="16">The sequence shown here is derived from an EMBL/GenBank/DDBJ whole genome shotgun (WGS) entry which is preliminary data.</text>
</comment>
<evidence type="ECO:0000256" key="5">
    <source>
        <dbReference type="ARBA" id="ARBA00022842"/>
    </source>
</evidence>
<dbReference type="HAMAP" id="MF_00097">
    <property type="entry name" value="TMP_synthase"/>
    <property type="match status" value="1"/>
</dbReference>
<dbReference type="InterPro" id="IPR034291">
    <property type="entry name" value="TMP_synthase"/>
</dbReference>
<comment type="catalytic activity">
    <reaction evidence="8 11 12">
        <text>2-(2-carboxy-4-methylthiazol-5-yl)ethyl phosphate + 4-amino-2-methyl-5-(diphosphooxymethyl)pyrimidine + 2 H(+) = thiamine phosphate + CO2 + diphosphate</text>
        <dbReference type="Rhea" id="RHEA:47848"/>
        <dbReference type="ChEBI" id="CHEBI:15378"/>
        <dbReference type="ChEBI" id="CHEBI:16526"/>
        <dbReference type="ChEBI" id="CHEBI:33019"/>
        <dbReference type="ChEBI" id="CHEBI:37575"/>
        <dbReference type="ChEBI" id="CHEBI:57841"/>
        <dbReference type="ChEBI" id="CHEBI:62890"/>
        <dbReference type="EC" id="2.5.1.3"/>
    </reaction>
</comment>
<proteinExistence type="inferred from homology"/>
<evidence type="ECO:0000256" key="7">
    <source>
        <dbReference type="ARBA" id="ARBA00047334"/>
    </source>
</evidence>
<evidence type="ECO:0000256" key="4">
    <source>
        <dbReference type="ARBA" id="ARBA00022723"/>
    </source>
</evidence>
<protein>
    <recommendedName>
        <fullName evidence="11">Thiamine-phosphate synthase</fullName>
        <shortName evidence="11">TP synthase</shortName>
        <shortName evidence="11">TPS</shortName>
        <ecNumber evidence="11">2.5.1.3</ecNumber>
    </recommendedName>
    <alternativeName>
        <fullName evidence="11">Thiamine-phosphate pyrophosphorylase</fullName>
        <shortName evidence="11">TMP pyrophosphorylase</shortName>
        <shortName evidence="11">TMP-PPase</shortName>
    </alternativeName>
</protein>
<evidence type="ECO:0000256" key="9">
    <source>
        <dbReference type="ARBA" id="ARBA00047883"/>
    </source>
</evidence>
<accession>A0A2T1D5Z5</accession>
<organism evidence="16 17">
    <name type="scientific">Phormidesmis priestleyi ULC007</name>
    <dbReference type="NCBI Taxonomy" id="1920490"/>
    <lineage>
        <taxon>Bacteria</taxon>
        <taxon>Bacillati</taxon>
        <taxon>Cyanobacteriota</taxon>
        <taxon>Cyanophyceae</taxon>
        <taxon>Leptolyngbyales</taxon>
        <taxon>Leptolyngbyaceae</taxon>
        <taxon>Phormidesmis</taxon>
    </lineage>
</organism>
<evidence type="ECO:0000256" key="11">
    <source>
        <dbReference type="HAMAP-Rule" id="MF_01327"/>
    </source>
</evidence>
<dbReference type="InterPro" id="IPR022998">
    <property type="entry name" value="ThiamineP_synth_TenI"/>
</dbReference>
<comment type="cofactor">
    <cofactor evidence="11">
        <name>Mg(2+)</name>
        <dbReference type="ChEBI" id="CHEBI:18420"/>
    </cofactor>
    <text evidence="11">Binds 1 Mg(2+) ion per subunit.</text>
</comment>
<dbReference type="CDD" id="cd00564">
    <property type="entry name" value="TMP_TenI"/>
    <property type="match status" value="1"/>
</dbReference>
<comment type="catalytic activity">
    <reaction evidence="7 11 12">
        <text>4-methyl-5-(2-phosphooxyethyl)-thiazole + 4-amino-2-methyl-5-(diphosphooxymethyl)pyrimidine + H(+) = thiamine phosphate + diphosphate</text>
        <dbReference type="Rhea" id="RHEA:22328"/>
        <dbReference type="ChEBI" id="CHEBI:15378"/>
        <dbReference type="ChEBI" id="CHEBI:33019"/>
        <dbReference type="ChEBI" id="CHEBI:37575"/>
        <dbReference type="ChEBI" id="CHEBI:57841"/>
        <dbReference type="ChEBI" id="CHEBI:58296"/>
        <dbReference type="EC" id="2.5.1.3"/>
    </reaction>
</comment>
<dbReference type="GO" id="GO:0005737">
    <property type="term" value="C:cytoplasm"/>
    <property type="evidence" value="ECO:0007669"/>
    <property type="project" value="TreeGrafter"/>
</dbReference>
<keyword evidence="6 11" id="KW-0784">Thiamine biosynthesis</keyword>
<dbReference type="InterPro" id="IPR016229">
    <property type="entry name" value="TMP_synthase_cyanobac_bac"/>
</dbReference>
<evidence type="ECO:0000256" key="13">
    <source>
        <dbReference type="RuleBase" id="RU004253"/>
    </source>
</evidence>
<feature type="region of interest" description="Thiamine-phosphate synthase" evidence="11">
    <location>
        <begin position="130"/>
        <end position="369"/>
    </location>
</feature>
<dbReference type="Pfam" id="PF17792">
    <property type="entry name" value="ThiD2"/>
    <property type="match status" value="1"/>
</dbReference>